<evidence type="ECO:0000256" key="3">
    <source>
        <dbReference type="ARBA" id="ARBA00007012"/>
    </source>
</evidence>
<keyword evidence="9 18" id="KW-0999">Mitochondrion inner membrane</keyword>
<evidence type="ECO:0000256" key="16">
    <source>
        <dbReference type="ARBA" id="ARBA00023136"/>
    </source>
</evidence>
<gene>
    <name evidence="20" type="primary">nad2</name>
</gene>
<evidence type="ECO:0000256" key="12">
    <source>
        <dbReference type="ARBA" id="ARBA00022989"/>
    </source>
</evidence>
<sequence>MMNFFKMLFLGILMTSTLITISALSWFTAWMGLEMNLLAIIPLMKTSQNKLSAEAAIKYFIVQAMASAILLFSITLISLTNNTSFELSSVTSSLIDSTLILKMGAAPLHFWLPEVVSGLDWNLVFIILTWQKIAPMILLSYCMNPHFLLSCSIILSSFISGILGINQTCMRKLMAFSSINHMGWMLSTLFSSLNLWFYYFSIYALTNFNILVLFHKIHLFYMNQLSKITLNNKLLKFFFMFNFLSLGGLPPFLGFLPKWLTINFLVNSNFLTLSIILVLFTLVTLFFYVRLTFSSFTLNSEESMTSSLTSNFKSWQALTNLYVLMGLPLFFFMANIY</sequence>
<keyword evidence="11 18" id="KW-0249">Electron transport</keyword>
<dbReference type="GO" id="GO:0005743">
    <property type="term" value="C:mitochondrial inner membrane"/>
    <property type="evidence" value="ECO:0007669"/>
    <property type="project" value="UniProtKB-SubCell"/>
</dbReference>
<dbReference type="GO" id="GO:0006120">
    <property type="term" value="P:mitochondrial electron transport, NADH to ubiquinone"/>
    <property type="evidence" value="ECO:0007669"/>
    <property type="project" value="InterPro"/>
</dbReference>
<dbReference type="InterPro" id="IPR003917">
    <property type="entry name" value="NADH_UbQ_OxRdtase_chain2"/>
</dbReference>
<evidence type="ECO:0000256" key="2">
    <source>
        <dbReference type="ARBA" id="ARBA00004448"/>
    </source>
</evidence>
<keyword evidence="10 18" id="KW-1278">Translocase</keyword>
<keyword evidence="15 18" id="KW-0496">Mitochondrion</keyword>
<organism evidence="20">
    <name type="scientific">Trigonopterus singkawangensis</name>
    <dbReference type="NCBI Taxonomy" id="1729343"/>
    <lineage>
        <taxon>Eukaryota</taxon>
        <taxon>Metazoa</taxon>
        <taxon>Ecdysozoa</taxon>
        <taxon>Arthropoda</taxon>
        <taxon>Hexapoda</taxon>
        <taxon>Insecta</taxon>
        <taxon>Pterygota</taxon>
        <taxon>Neoptera</taxon>
        <taxon>Endopterygota</taxon>
        <taxon>Coleoptera</taxon>
        <taxon>Polyphaga</taxon>
        <taxon>Cucujiformia</taxon>
        <taxon>Curculionidae</taxon>
        <taxon>Cryptorhynchinae</taxon>
        <taxon>Trigonopterus</taxon>
    </lineage>
</organism>
<comment type="function">
    <text evidence="18">Core subunit of the mitochondrial membrane respiratory chain NADH dehydrogenase (Complex I) which catalyzes electron transfer from NADH through the respiratory chain, using ubiquinone as an electron acceptor. Essential for the catalytic activity and assembly of complex I.</text>
</comment>
<feature type="transmembrane region" description="Helical" evidence="18">
    <location>
        <begin position="196"/>
        <end position="214"/>
    </location>
</feature>
<proteinExistence type="inferred from homology"/>
<name>A0A7H1KHZ2_9CUCU</name>
<dbReference type="AlphaFoldDB" id="A0A7H1KHZ2"/>
<dbReference type="GO" id="GO:0008137">
    <property type="term" value="F:NADH dehydrogenase (ubiquinone) activity"/>
    <property type="evidence" value="ECO:0007669"/>
    <property type="project" value="UniProtKB-EC"/>
</dbReference>
<keyword evidence="7 18" id="KW-0679">Respiratory chain</keyword>
<feature type="transmembrane region" description="Helical" evidence="18">
    <location>
        <begin position="147"/>
        <end position="166"/>
    </location>
</feature>
<accession>A0A7H1KHZ2</accession>
<feature type="transmembrane region" description="Helical" evidence="18">
    <location>
        <begin position="314"/>
        <end position="334"/>
    </location>
</feature>
<evidence type="ECO:0000256" key="17">
    <source>
        <dbReference type="ARBA" id="ARBA00049551"/>
    </source>
</evidence>
<dbReference type="PANTHER" id="PTHR46552:SF1">
    <property type="entry name" value="NADH-UBIQUINONE OXIDOREDUCTASE CHAIN 2"/>
    <property type="match status" value="1"/>
</dbReference>
<keyword evidence="6" id="KW-0813">Transport</keyword>
<evidence type="ECO:0000256" key="9">
    <source>
        <dbReference type="ARBA" id="ARBA00022792"/>
    </source>
</evidence>
<evidence type="ECO:0000256" key="18">
    <source>
        <dbReference type="RuleBase" id="RU003403"/>
    </source>
</evidence>
<reference evidence="20" key="1">
    <citation type="submission" date="2020-06" db="EMBL/GenBank/DDBJ databases">
        <title>Mitochondrial genomes of twelve species of hyperdiverse Trigonopterus weevils.</title>
        <authorList>
            <person name="Narakusumo R.P."/>
            <person name="Pons J."/>
            <person name="Riedel A."/>
        </authorList>
    </citation>
    <scope>NUCLEOTIDE SEQUENCE</scope>
</reference>
<evidence type="ECO:0000256" key="8">
    <source>
        <dbReference type="ARBA" id="ARBA00022692"/>
    </source>
</evidence>
<evidence type="ECO:0000256" key="10">
    <source>
        <dbReference type="ARBA" id="ARBA00022967"/>
    </source>
</evidence>
<evidence type="ECO:0000256" key="11">
    <source>
        <dbReference type="ARBA" id="ARBA00022982"/>
    </source>
</evidence>
<keyword evidence="13 18" id="KW-0520">NAD</keyword>
<feature type="transmembrane region" description="Helical" evidence="18">
    <location>
        <begin position="234"/>
        <end position="253"/>
    </location>
</feature>
<keyword evidence="8 18" id="KW-0812">Transmembrane</keyword>
<protein>
    <recommendedName>
        <fullName evidence="5 18">NADH-ubiquinone oxidoreductase chain 2</fullName>
        <ecNumber evidence="4 18">7.1.1.2</ecNumber>
    </recommendedName>
</protein>
<evidence type="ECO:0000256" key="6">
    <source>
        <dbReference type="ARBA" id="ARBA00022448"/>
    </source>
</evidence>
<keyword evidence="14 18" id="KW-0830">Ubiquinone</keyword>
<feature type="transmembrane region" description="Helical" evidence="18">
    <location>
        <begin position="273"/>
        <end position="293"/>
    </location>
</feature>
<geneLocation type="mitochondrion" evidence="20"/>
<keyword evidence="16 18" id="KW-0472">Membrane</keyword>
<dbReference type="EMBL" id="MT653607">
    <property type="protein sequence ID" value="QNT26908.1"/>
    <property type="molecule type" value="Genomic_DNA"/>
</dbReference>
<evidence type="ECO:0000256" key="7">
    <source>
        <dbReference type="ARBA" id="ARBA00022660"/>
    </source>
</evidence>
<dbReference type="PRINTS" id="PR01436">
    <property type="entry name" value="NADHDHGNASE2"/>
</dbReference>
<dbReference type="InterPro" id="IPR050175">
    <property type="entry name" value="Complex_I_Subunit_2"/>
</dbReference>
<evidence type="ECO:0000256" key="4">
    <source>
        <dbReference type="ARBA" id="ARBA00012944"/>
    </source>
</evidence>
<feature type="domain" description="NADH:quinone oxidoreductase/Mrp antiporter transmembrane" evidence="19">
    <location>
        <begin position="23"/>
        <end position="281"/>
    </location>
</feature>
<evidence type="ECO:0000256" key="15">
    <source>
        <dbReference type="ARBA" id="ARBA00023128"/>
    </source>
</evidence>
<dbReference type="PANTHER" id="PTHR46552">
    <property type="entry name" value="NADH-UBIQUINONE OXIDOREDUCTASE CHAIN 2"/>
    <property type="match status" value="1"/>
</dbReference>
<evidence type="ECO:0000256" key="1">
    <source>
        <dbReference type="ARBA" id="ARBA00003257"/>
    </source>
</evidence>
<evidence type="ECO:0000256" key="14">
    <source>
        <dbReference type="ARBA" id="ARBA00023075"/>
    </source>
</evidence>
<dbReference type="EC" id="7.1.1.2" evidence="4 18"/>
<evidence type="ECO:0000256" key="5">
    <source>
        <dbReference type="ARBA" id="ARBA00021008"/>
    </source>
</evidence>
<dbReference type="Pfam" id="PF00361">
    <property type="entry name" value="Proton_antipo_M"/>
    <property type="match status" value="1"/>
</dbReference>
<comment type="subcellular location">
    <subcellularLocation>
        <location evidence="2 18">Mitochondrion inner membrane</location>
        <topology evidence="2 18">Multi-pass membrane protein</topology>
    </subcellularLocation>
</comment>
<evidence type="ECO:0000256" key="13">
    <source>
        <dbReference type="ARBA" id="ARBA00023027"/>
    </source>
</evidence>
<comment type="similarity">
    <text evidence="3 18">Belongs to the complex I subunit 2 family.</text>
</comment>
<evidence type="ECO:0000259" key="19">
    <source>
        <dbReference type="Pfam" id="PF00361"/>
    </source>
</evidence>
<keyword evidence="12 18" id="KW-1133">Transmembrane helix</keyword>
<feature type="transmembrane region" description="Helical" evidence="18">
    <location>
        <begin position="59"/>
        <end position="79"/>
    </location>
</feature>
<dbReference type="InterPro" id="IPR001750">
    <property type="entry name" value="ND/Mrp_TM"/>
</dbReference>
<comment type="function">
    <text evidence="1">Core subunit of the mitochondrial membrane respiratory chain NADH dehydrogenase (Complex I) that is believed to belong to the minimal assembly required for catalysis. Complex I functions in the transfer of electrons from NADH to the respiratory chain. The immediate electron acceptor for the enzyme is believed to be ubiquinone.</text>
</comment>
<comment type="catalytic activity">
    <reaction evidence="17 18">
        <text>a ubiquinone + NADH + 5 H(+)(in) = a ubiquinol + NAD(+) + 4 H(+)(out)</text>
        <dbReference type="Rhea" id="RHEA:29091"/>
        <dbReference type="Rhea" id="RHEA-COMP:9565"/>
        <dbReference type="Rhea" id="RHEA-COMP:9566"/>
        <dbReference type="ChEBI" id="CHEBI:15378"/>
        <dbReference type="ChEBI" id="CHEBI:16389"/>
        <dbReference type="ChEBI" id="CHEBI:17976"/>
        <dbReference type="ChEBI" id="CHEBI:57540"/>
        <dbReference type="ChEBI" id="CHEBI:57945"/>
        <dbReference type="EC" id="7.1.1.2"/>
    </reaction>
</comment>
<evidence type="ECO:0000313" key="20">
    <source>
        <dbReference type="EMBL" id="QNT26908.1"/>
    </source>
</evidence>